<keyword evidence="4" id="KW-1185">Reference proteome</keyword>
<dbReference type="Gene3D" id="3.40.30.10">
    <property type="entry name" value="Glutaredoxin"/>
    <property type="match status" value="1"/>
</dbReference>
<dbReference type="PIRSF" id="PIRSF006402">
    <property type="entry name" value="UCP006402_thioredoxin"/>
    <property type="match status" value="1"/>
</dbReference>
<evidence type="ECO:0000259" key="2">
    <source>
        <dbReference type="Pfam" id="PF03190"/>
    </source>
</evidence>
<dbReference type="PANTHER" id="PTHR42899">
    <property type="entry name" value="SPERMATOGENESIS-ASSOCIATED PROTEIN 20"/>
    <property type="match status" value="1"/>
</dbReference>
<dbReference type="InterPro" id="IPR004879">
    <property type="entry name" value="Ssp411-like_TRX"/>
</dbReference>
<comment type="caution">
    <text evidence="3">The sequence shown here is derived from an EMBL/GenBank/DDBJ whole genome shotgun (WGS) entry which is preliminary data.</text>
</comment>
<evidence type="ECO:0000313" key="3">
    <source>
        <dbReference type="EMBL" id="GIQ83810.1"/>
    </source>
</evidence>
<reference evidence="3 4" key="1">
    <citation type="journal article" date="2018" name="PLoS ONE">
        <title>The draft genome of Kipferlia bialata reveals reductive genome evolution in fornicate parasites.</title>
        <authorList>
            <person name="Tanifuji G."/>
            <person name="Takabayashi S."/>
            <person name="Kume K."/>
            <person name="Takagi M."/>
            <person name="Nakayama T."/>
            <person name="Kamikawa R."/>
            <person name="Inagaki Y."/>
            <person name="Hashimoto T."/>
        </authorList>
    </citation>
    <scope>NUCLEOTIDE SEQUENCE [LARGE SCALE GENOMIC DNA]</scope>
    <source>
        <strain evidence="3">NY0173</strain>
    </source>
</reference>
<protein>
    <submittedName>
        <fullName evidence="3">Spermatogenesis-associated protein 20</fullName>
    </submittedName>
</protein>
<dbReference type="AlphaFoldDB" id="A0A9K3CWN4"/>
<evidence type="ECO:0000313" key="4">
    <source>
        <dbReference type="Proteomes" id="UP000265618"/>
    </source>
</evidence>
<feature type="domain" description="Spermatogenesis-associated protein 20-like TRX" evidence="2">
    <location>
        <begin position="6"/>
        <end position="127"/>
    </location>
</feature>
<sequence>MDVPVAVNEDKLLLVSVGYSACHWCHVMAHECFEDTTVATFMNEHFVCVKVDREEHPNVDKVYMDTVTMISGSGGWPLNCFALPDGRPVFGGTYWPKASFLRILSLMASMYQEQRAELLGQSAAIHDACSKMYSVKKADAGSGVTRIDLTTTTTALSGRFDHLLGGMGEAPKFPMPCVYEYLLGYAAQAEREEKEERERDGPQPEAPYSATRPSPEAESERVASHVAFTLECMARGGIHDQVGGGFCRYSVDAGWHIPHFEKMLYDNGQLMSLYSHACIQMASQDGPPSPLLPLFRRVVSETASFLERELLVSVPSDREGESPIAFLASLDADSEGGEGAFYAWTHTELREVLGETDYPLFADFFGVSDSGNWEKGLNILKCDKTPEAFALSKGLEVSNFLERLSAVKSKLLDVREQRSRPGRDTKALTAWNAMTVVGLVDGYRALSDPGLLSLAVRCGTYLRDVVMGGGDPEGSGLTLLPGQLMRVCTVSTPEGADTPTVSLSVNGFLEDYAHTVAAFLALYRVTFEEEWVISARLCADHCLQYFPRDMSGDGTTTTLLPFTSSLDPALPSLTVETEDNVIPASNSVMCEALLSLGALCTTASGEEGDTPPYTTIAKNMLRDVSPVFKQMRGLGHSNWARLFLQTLTVEPVEVCVLGPSHLEWGQRLRREVDGLCVGARVLIAASSGEGSCIPLLSEKEALYTERGGPDTLVYICAEGACMPPCDLDGALDTLHRLM</sequence>
<dbReference type="PANTHER" id="PTHR42899:SF1">
    <property type="entry name" value="SPERMATOGENESIS-ASSOCIATED PROTEIN 20"/>
    <property type="match status" value="1"/>
</dbReference>
<proteinExistence type="predicted"/>
<dbReference type="EMBL" id="BDIP01001189">
    <property type="protein sequence ID" value="GIQ83810.1"/>
    <property type="molecule type" value="Genomic_DNA"/>
</dbReference>
<organism evidence="3 4">
    <name type="scientific">Kipferlia bialata</name>
    <dbReference type="NCBI Taxonomy" id="797122"/>
    <lineage>
        <taxon>Eukaryota</taxon>
        <taxon>Metamonada</taxon>
        <taxon>Carpediemonas-like organisms</taxon>
        <taxon>Kipferlia</taxon>
    </lineage>
</organism>
<dbReference type="OrthoDB" id="1923667at2759"/>
<dbReference type="InterPro" id="IPR024705">
    <property type="entry name" value="Ssp411"/>
</dbReference>
<dbReference type="InterPro" id="IPR036249">
    <property type="entry name" value="Thioredoxin-like_sf"/>
</dbReference>
<evidence type="ECO:0000256" key="1">
    <source>
        <dbReference type="SAM" id="MobiDB-lite"/>
    </source>
</evidence>
<dbReference type="Pfam" id="PF03190">
    <property type="entry name" value="Thioredox_DsbH"/>
    <property type="match status" value="1"/>
</dbReference>
<dbReference type="InterPro" id="IPR008928">
    <property type="entry name" value="6-hairpin_glycosidase_sf"/>
</dbReference>
<name>A0A9K3CWN4_9EUKA</name>
<dbReference type="CDD" id="cd02955">
    <property type="entry name" value="SSP411"/>
    <property type="match status" value="1"/>
</dbReference>
<accession>A0A9K3CWN4</accession>
<feature type="compositionally biased region" description="Basic and acidic residues" evidence="1">
    <location>
        <begin position="190"/>
        <end position="202"/>
    </location>
</feature>
<dbReference type="GO" id="GO:0005975">
    <property type="term" value="P:carbohydrate metabolic process"/>
    <property type="evidence" value="ECO:0007669"/>
    <property type="project" value="InterPro"/>
</dbReference>
<feature type="region of interest" description="Disordered" evidence="1">
    <location>
        <begin position="190"/>
        <end position="220"/>
    </location>
</feature>
<dbReference type="SUPFAM" id="SSF48208">
    <property type="entry name" value="Six-hairpin glycosidases"/>
    <property type="match status" value="1"/>
</dbReference>
<gene>
    <name evidence="3" type="ORF">KIPB_005184</name>
</gene>
<dbReference type="SUPFAM" id="SSF52833">
    <property type="entry name" value="Thioredoxin-like"/>
    <property type="match status" value="1"/>
</dbReference>
<dbReference type="Proteomes" id="UP000265618">
    <property type="component" value="Unassembled WGS sequence"/>
</dbReference>